<dbReference type="PANTHER" id="PTHR43394">
    <property type="entry name" value="ATP-DEPENDENT PERMEASE MDL1, MITOCHONDRIAL"/>
    <property type="match status" value="1"/>
</dbReference>
<protein>
    <submittedName>
        <fullName evidence="11">Putative multidrug export ATP-binding/permease protein</fullName>
        <ecNumber evidence="11">3.6.3.-</ecNumber>
    </submittedName>
</protein>
<dbReference type="GO" id="GO:0016887">
    <property type="term" value="F:ATP hydrolysis activity"/>
    <property type="evidence" value="ECO:0007669"/>
    <property type="project" value="InterPro"/>
</dbReference>
<keyword evidence="2" id="KW-0813">Transport</keyword>
<dbReference type="Gene3D" id="1.20.1560.10">
    <property type="entry name" value="ABC transporter type 1, transmembrane domain"/>
    <property type="match status" value="1"/>
</dbReference>
<keyword evidence="5 11" id="KW-0067">ATP-binding</keyword>
<dbReference type="AlphaFoldDB" id="A0A644W7Q6"/>
<dbReference type="EMBL" id="VSSQ01000689">
    <property type="protein sequence ID" value="MPL99799.1"/>
    <property type="molecule type" value="Genomic_DNA"/>
</dbReference>
<feature type="transmembrane region" description="Helical" evidence="8">
    <location>
        <begin position="273"/>
        <end position="296"/>
    </location>
</feature>
<evidence type="ECO:0000256" key="5">
    <source>
        <dbReference type="ARBA" id="ARBA00022840"/>
    </source>
</evidence>
<dbReference type="GO" id="GO:0005524">
    <property type="term" value="F:ATP binding"/>
    <property type="evidence" value="ECO:0007669"/>
    <property type="project" value="UniProtKB-KW"/>
</dbReference>
<dbReference type="EC" id="3.6.3.-" evidence="11"/>
<evidence type="ECO:0000256" key="4">
    <source>
        <dbReference type="ARBA" id="ARBA00022741"/>
    </source>
</evidence>
<evidence type="ECO:0000259" key="9">
    <source>
        <dbReference type="PROSITE" id="PS50893"/>
    </source>
</evidence>
<name>A0A644W7Q6_9ZZZZ</name>
<dbReference type="InterPro" id="IPR027417">
    <property type="entry name" value="P-loop_NTPase"/>
</dbReference>
<feature type="domain" description="ABC transmembrane type-1" evidence="10">
    <location>
        <begin position="70"/>
        <end position="335"/>
    </location>
</feature>
<sequence length="610" mass="69440">MKSFSRMLRLISGHWKNTIYYLVFNILTALFSLFSIAMVIPFLRVLFGMEHAVTDTVPFELNLKSLQHNLNYFISEMLHNYGTNTTLIYVCIVVVVLFFFRNLFTYFSTYFMAPVRNGIVEDLRNKMYRKILHLPMSYFSNERKGDIMSRVSNDVQEVDNSVMSSIQVLFKDPIFIIIYLTSLFVMNYQLTLIILLMLPAIGFLLGVISRSLRKKAKLGQQRLGFLTSLIDETLHGLRIIKAFTAEEIVYKNTAETNRKYTRLQIRIFRKRNLASPLTEFFSILVMAIILYLGANMVLSDGIAFSAEAFIAYIMLFSQLLPPAKNFSNAWSSVQKGMASLDRVDELLQADEVILDPENPVEFKGFNRTIEFRNVTFSYGNENVLQNINLVIPKGKTFALVGASGAGKTTMVDLLPRFFDVTDGEILIDDVPIKQYNVLELRSLFGIVNQEPILFNDTFFNNISFGKPNATREEVENAARIANAHDFIMETPEGYDTSMGERGSKLSGGQRQRISIARAVLKNPPILILDEATSSLDSENERIVQDALDRLLSDRTSLVIAHRLSTIVKADQIVVLDQGRIVEQGKHKELLALNGQYKHLYDLQMFGKKTD</sequence>
<evidence type="ECO:0000259" key="10">
    <source>
        <dbReference type="PROSITE" id="PS50929"/>
    </source>
</evidence>
<gene>
    <name evidence="11" type="ORF">SDC9_46020</name>
</gene>
<evidence type="ECO:0000256" key="6">
    <source>
        <dbReference type="ARBA" id="ARBA00022989"/>
    </source>
</evidence>
<dbReference type="PROSITE" id="PS50893">
    <property type="entry name" value="ABC_TRANSPORTER_2"/>
    <property type="match status" value="1"/>
</dbReference>
<dbReference type="CDD" id="cd03251">
    <property type="entry name" value="ABCC_MsbA"/>
    <property type="match status" value="1"/>
</dbReference>
<dbReference type="CDD" id="cd18552">
    <property type="entry name" value="ABC_6TM_MsbA_like"/>
    <property type="match status" value="1"/>
</dbReference>
<dbReference type="FunFam" id="3.40.50.300:FF:000287">
    <property type="entry name" value="Multidrug ABC transporter ATP-binding protein"/>
    <property type="match status" value="1"/>
</dbReference>
<keyword evidence="4" id="KW-0547">Nucleotide-binding</keyword>
<accession>A0A644W7Q6</accession>
<comment type="caution">
    <text evidence="11">The sequence shown here is derived from an EMBL/GenBank/DDBJ whole genome shotgun (WGS) entry which is preliminary data.</text>
</comment>
<dbReference type="PROSITE" id="PS50929">
    <property type="entry name" value="ABC_TM1F"/>
    <property type="match status" value="1"/>
</dbReference>
<organism evidence="11">
    <name type="scientific">bioreactor metagenome</name>
    <dbReference type="NCBI Taxonomy" id="1076179"/>
    <lineage>
        <taxon>unclassified sequences</taxon>
        <taxon>metagenomes</taxon>
        <taxon>ecological metagenomes</taxon>
    </lineage>
</organism>
<feature type="transmembrane region" description="Helical" evidence="8">
    <location>
        <begin position="168"/>
        <end position="186"/>
    </location>
</feature>
<reference evidence="11" key="1">
    <citation type="submission" date="2019-08" db="EMBL/GenBank/DDBJ databases">
        <authorList>
            <person name="Kucharzyk K."/>
            <person name="Murdoch R.W."/>
            <person name="Higgins S."/>
            <person name="Loffler F."/>
        </authorList>
    </citation>
    <scope>NUCLEOTIDE SEQUENCE</scope>
</reference>
<dbReference type="SMART" id="SM00382">
    <property type="entry name" value="AAA"/>
    <property type="match status" value="1"/>
</dbReference>
<feature type="domain" description="ABC transporter" evidence="9">
    <location>
        <begin position="369"/>
        <end position="602"/>
    </location>
</feature>
<dbReference type="SUPFAM" id="SSF90123">
    <property type="entry name" value="ABC transporter transmembrane region"/>
    <property type="match status" value="1"/>
</dbReference>
<keyword evidence="6 8" id="KW-1133">Transmembrane helix</keyword>
<comment type="subcellular location">
    <subcellularLocation>
        <location evidence="1">Membrane</location>
        <topology evidence="1">Multi-pass membrane protein</topology>
    </subcellularLocation>
</comment>
<keyword evidence="3 8" id="KW-0812">Transmembrane</keyword>
<dbReference type="Pfam" id="PF00664">
    <property type="entry name" value="ABC_membrane"/>
    <property type="match status" value="1"/>
</dbReference>
<keyword evidence="7 8" id="KW-0472">Membrane</keyword>
<keyword evidence="11" id="KW-0378">Hydrolase</keyword>
<dbReference type="GO" id="GO:0015421">
    <property type="term" value="F:ABC-type oligopeptide transporter activity"/>
    <property type="evidence" value="ECO:0007669"/>
    <property type="project" value="TreeGrafter"/>
</dbReference>
<feature type="transmembrane region" description="Helical" evidence="8">
    <location>
        <begin position="192"/>
        <end position="212"/>
    </location>
</feature>
<dbReference type="SUPFAM" id="SSF52540">
    <property type="entry name" value="P-loop containing nucleoside triphosphate hydrolases"/>
    <property type="match status" value="1"/>
</dbReference>
<evidence type="ECO:0000256" key="7">
    <source>
        <dbReference type="ARBA" id="ARBA00023136"/>
    </source>
</evidence>
<dbReference type="InterPro" id="IPR003439">
    <property type="entry name" value="ABC_transporter-like_ATP-bd"/>
</dbReference>
<feature type="transmembrane region" description="Helical" evidence="8">
    <location>
        <begin position="20"/>
        <end position="43"/>
    </location>
</feature>
<dbReference type="PANTHER" id="PTHR43394:SF1">
    <property type="entry name" value="ATP-BINDING CASSETTE SUB-FAMILY B MEMBER 10, MITOCHONDRIAL"/>
    <property type="match status" value="1"/>
</dbReference>
<dbReference type="InterPro" id="IPR017871">
    <property type="entry name" value="ABC_transporter-like_CS"/>
</dbReference>
<evidence type="ECO:0000256" key="8">
    <source>
        <dbReference type="SAM" id="Phobius"/>
    </source>
</evidence>
<dbReference type="InterPro" id="IPR036640">
    <property type="entry name" value="ABC1_TM_sf"/>
</dbReference>
<dbReference type="GO" id="GO:0016020">
    <property type="term" value="C:membrane"/>
    <property type="evidence" value="ECO:0007669"/>
    <property type="project" value="UniProtKB-SubCell"/>
</dbReference>
<feature type="transmembrane region" description="Helical" evidence="8">
    <location>
        <begin position="87"/>
        <end position="107"/>
    </location>
</feature>
<dbReference type="InterPro" id="IPR003593">
    <property type="entry name" value="AAA+_ATPase"/>
</dbReference>
<dbReference type="InterPro" id="IPR011527">
    <property type="entry name" value="ABC1_TM_dom"/>
</dbReference>
<dbReference type="PROSITE" id="PS00211">
    <property type="entry name" value="ABC_TRANSPORTER_1"/>
    <property type="match status" value="1"/>
</dbReference>
<evidence type="ECO:0000256" key="1">
    <source>
        <dbReference type="ARBA" id="ARBA00004141"/>
    </source>
</evidence>
<dbReference type="InterPro" id="IPR039421">
    <property type="entry name" value="Type_1_exporter"/>
</dbReference>
<proteinExistence type="predicted"/>
<dbReference type="Gene3D" id="3.40.50.300">
    <property type="entry name" value="P-loop containing nucleotide triphosphate hydrolases"/>
    <property type="match status" value="1"/>
</dbReference>
<evidence type="ECO:0000313" key="11">
    <source>
        <dbReference type="EMBL" id="MPL99799.1"/>
    </source>
</evidence>
<evidence type="ECO:0000256" key="2">
    <source>
        <dbReference type="ARBA" id="ARBA00022448"/>
    </source>
</evidence>
<dbReference type="Pfam" id="PF00005">
    <property type="entry name" value="ABC_tran"/>
    <property type="match status" value="1"/>
</dbReference>
<evidence type="ECO:0000256" key="3">
    <source>
        <dbReference type="ARBA" id="ARBA00022692"/>
    </source>
</evidence>